<keyword evidence="2" id="KW-0689">Ribosomal protein</keyword>
<dbReference type="AlphaFoldDB" id="G0W916"/>
<dbReference type="OMA" id="GFYNPIA"/>
<dbReference type="FunFam" id="3.30.1320.10:FF:000013">
    <property type="entry name" value="Mitochondrial ribosomal protein"/>
    <property type="match status" value="1"/>
</dbReference>
<evidence type="ECO:0000256" key="1">
    <source>
        <dbReference type="ARBA" id="ARBA00006668"/>
    </source>
</evidence>
<keyword evidence="3" id="KW-0687">Ribonucleoprotein</keyword>
<dbReference type="InterPro" id="IPR000307">
    <property type="entry name" value="Ribosomal_bS16"/>
</dbReference>
<dbReference type="GO" id="GO:0032543">
    <property type="term" value="P:mitochondrial translation"/>
    <property type="evidence" value="ECO:0007669"/>
    <property type="project" value="TreeGrafter"/>
</dbReference>
<dbReference type="EMBL" id="HE580269">
    <property type="protein sequence ID" value="CCD24277.1"/>
    <property type="molecule type" value="Genomic_DNA"/>
</dbReference>
<dbReference type="HOGENOM" id="CLU_100590_2_2_1"/>
<sequence length="120" mass="13772">MTCGLVRIRLARFGRKNAPLYNIVVTTKKKARDAKPLEVLGTYNPIPKIITPYERKRGILPTKDVELDFSRAKYWIGVGAQPTETVTKLLKKCGILSEEWGKQYTASPRKIIEERREIIE</sequence>
<dbReference type="KEGG" id="ndi:NDAI_0C06180"/>
<evidence type="ECO:0000256" key="2">
    <source>
        <dbReference type="ARBA" id="ARBA00022980"/>
    </source>
</evidence>
<dbReference type="PROSITE" id="PS00732">
    <property type="entry name" value="RIBOSOMAL_S16"/>
    <property type="match status" value="1"/>
</dbReference>
<name>G0W916_NAUDC</name>
<dbReference type="GO" id="GO:0005763">
    <property type="term" value="C:mitochondrial small ribosomal subunit"/>
    <property type="evidence" value="ECO:0007669"/>
    <property type="project" value="EnsemblFungi"/>
</dbReference>
<dbReference type="InterPro" id="IPR020592">
    <property type="entry name" value="Ribosomal_bS16_CS"/>
</dbReference>
<gene>
    <name evidence="4" type="primary">NDAI0C06180</name>
    <name evidence="4" type="ordered locus">NDAI_0C06180</name>
</gene>
<dbReference type="PANTHER" id="PTHR12919">
    <property type="entry name" value="30S RIBOSOMAL PROTEIN S16"/>
    <property type="match status" value="1"/>
</dbReference>
<dbReference type="PANTHER" id="PTHR12919:SF20">
    <property type="entry name" value="SMALL RIBOSOMAL SUBUNIT PROTEIN BS16M"/>
    <property type="match status" value="1"/>
</dbReference>
<accession>G0W916</accession>
<dbReference type="SUPFAM" id="SSF54565">
    <property type="entry name" value="Ribosomal protein S16"/>
    <property type="match status" value="1"/>
</dbReference>
<dbReference type="Pfam" id="PF00886">
    <property type="entry name" value="Ribosomal_S16"/>
    <property type="match status" value="1"/>
</dbReference>
<dbReference type="InterPro" id="IPR023803">
    <property type="entry name" value="Ribosomal_bS16_dom_sf"/>
</dbReference>
<dbReference type="NCBIfam" id="TIGR00002">
    <property type="entry name" value="S16"/>
    <property type="match status" value="1"/>
</dbReference>
<evidence type="ECO:0008006" key="6">
    <source>
        <dbReference type="Google" id="ProtNLM"/>
    </source>
</evidence>
<dbReference type="Proteomes" id="UP000000689">
    <property type="component" value="Chromosome 3"/>
</dbReference>
<dbReference type="HAMAP" id="MF_00385">
    <property type="entry name" value="Ribosomal_bS16"/>
    <property type="match status" value="1"/>
</dbReference>
<reference evidence="4 5" key="1">
    <citation type="journal article" date="2011" name="Proc. Natl. Acad. Sci. U.S.A.">
        <title>Evolutionary erosion of yeast sex chromosomes by mating-type switching accidents.</title>
        <authorList>
            <person name="Gordon J.L."/>
            <person name="Armisen D."/>
            <person name="Proux-Wera E."/>
            <person name="Oheigeartaigh S.S."/>
            <person name="Byrne K.P."/>
            <person name="Wolfe K.H."/>
        </authorList>
    </citation>
    <scope>NUCLEOTIDE SEQUENCE [LARGE SCALE GENOMIC DNA]</scope>
    <source>
        <strain evidence="5">ATCC 10597 / BCRC 20456 / CBS 421 / NBRC 0211 / NRRL Y-12639</strain>
    </source>
</reference>
<comment type="similarity">
    <text evidence="1">Belongs to the bacterial ribosomal protein bS16 family.</text>
</comment>
<dbReference type="GO" id="GO:0003735">
    <property type="term" value="F:structural constituent of ribosome"/>
    <property type="evidence" value="ECO:0007669"/>
    <property type="project" value="EnsemblFungi"/>
</dbReference>
<protein>
    <recommendedName>
        <fullName evidence="6">Ribosomal protein S16</fullName>
    </recommendedName>
</protein>
<dbReference type="Gene3D" id="3.30.1320.10">
    <property type="match status" value="1"/>
</dbReference>
<evidence type="ECO:0000313" key="4">
    <source>
        <dbReference type="EMBL" id="CCD24277.1"/>
    </source>
</evidence>
<evidence type="ECO:0000256" key="3">
    <source>
        <dbReference type="ARBA" id="ARBA00023274"/>
    </source>
</evidence>
<dbReference type="STRING" id="1071378.G0W916"/>
<organism evidence="4 5">
    <name type="scientific">Naumovozyma dairenensis (strain ATCC 10597 / BCRC 20456 / CBS 421 / NBRC 0211 / NRRL Y-12639)</name>
    <name type="common">Saccharomyces dairenensis</name>
    <dbReference type="NCBI Taxonomy" id="1071378"/>
    <lineage>
        <taxon>Eukaryota</taxon>
        <taxon>Fungi</taxon>
        <taxon>Dikarya</taxon>
        <taxon>Ascomycota</taxon>
        <taxon>Saccharomycotina</taxon>
        <taxon>Saccharomycetes</taxon>
        <taxon>Saccharomycetales</taxon>
        <taxon>Saccharomycetaceae</taxon>
        <taxon>Naumovozyma</taxon>
    </lineage>
</organism>
<evidence type="ECO:0000313" key="5">
    <source>
        <dbReference type="Proteomes" id="UP000000689"/>
    </source>
</evidence>
<dbReference type="GeneID" id="11496809"/>
<dbReference type="eggNOG" id="KOG3419">
    <property type="taxonomic scope" value="Eukaryota"/>
</dbReference>
<proteinExistence type="inferred from homology"/>
<dbReference type="RefSeq" id="XP_003669520.1">
    <property type="nucleotide sequence ID" value="XM_003669472.1"/>
</dbReference>
<keyword evidence="5" id="KW-1185">Reference proteome</keyword>
<dbReference type="OrthoDB" id="407221at2759"/>